<keyword evidence="1" id="KW-1133">Transmembrane helix</keyword>
<accession>A0A1G9RU41</accession>
<dbReference type="RefSeq" id="WP_176767638.1">
    <property type="nucleotide sequence ID" value="NZ_FNHH01000008.1"/>
</dbReference>
<gene>
    <name evidence="2" type="ORF">SAMN05421813_108160</name>
</gene>
<keyword evidence="1" id="KW-0472">Membrane</keyword>
<proteinExistence type="predicted"/>
<keyword evidence="3" id="KW-1185">Reference proteome</keyword>
<organism evidence="2 3">
    <name type="scientific">Daejeonella rubra</name>
    <dbReference type="NCBI Taxonomy" id="990371"/>
    <lineage>
        <taxon>Bacteria</taxon>
        <taxon>Pseudomonadati</taxon>
        <taxon>Bacteroidota</taxon>
        <taxon>Sphingobacteriia</taxon>
        <taxon>Sphingobacteriales</taxon>
        <taxon>Sphingobacteriaceae</taxon>
        <taxon>Daejeonella</taxon>
    </lineage>
</organism>
<dbReference type="STRING" id="990371.SAMN05421813_108160"/>
<reference evidence="3" key="1">
    <citation type="submission" date="2016-10" db="EMBL/GenBank/DDBJ databases">
        <authorList>
            <person name="Varghese N."/>
            <person name="Submissions S."/>
        </authorList>
    </citation>
    <scope>NUCLEOTIDE SEQUENCE [LARGE SCALE GENOMIC DNA]</scope>
    <source>
        <strain evidence="3">DSM 24536</strain>
    </source>
</reference>
<evidence type="ECO:0000313" key="3">
    <source>
        <dbReference type="Proteomes" id="UP000199226"/>
    </source>
</evidence>
<dbReference type="Proteomes" id="UP000199226">
    <property type="component" value="Unassembled WGS sequence"/>
</dbReference>
<feature type="transmembrane region" description="Helical" evidence="1">
    <location>
        <begin position="7"/>
        <end position="25"/>
    </location>
</feature>
<dbReference type="InterPro" id="IPR021257">
    <property type="entry name" value="DUF2809"/>
</dbReference>
<evidence type="ECO:0008006" key="4">
    <source>
        <dbReference type="Google" id="ProtNLM"/>
    </source>
</evidence>
<evidence type="ECO:0000256" key="1">
    <source>
        <dbReference type="SAM" id="Phobius"/>
    </source>
</evidence>
<feature type="transmembrane region" description="Helical" evidence="1">
    <location>
        <begin position="31"/>
        <end position="48"/>
    </location>
</feature>
<dbReference type="AlphaFoldDB" id="A0A1G9RU41"/>
<feature type="transmembrane region" description="Helical" evidence="1">
    <location>
        <begin position="98"/>
        <end position="116"/>
    </location>
</feature>
<feature type="transmembrane region" description="Helical" evidence="1">
    <location>
        <begin position="55"/>
        <end position="78"/>
    </location>
</feature>
<name>A0A1G9RU41_9SPHI</name>
<sequence>MFRFHQGYFVLTVVFFLIEVLIAMYVHDNFIRPYFGDFLVVFLMYCFLKSFIDGNVLLTVIAVLLFSYLIEALQYLNFVEWIGLRDSEIARTLIGTSFTWMDILAYTTGALAILWFESRNTGILILKDKKA</sequence>
<keyword evidence="1" id="KW-0812">Transmembrane</keyword>
<protein>
    <recommendedName>
        <fullName evidence="4">DUF2809 domain-containing protein</fullName>
    </recommendedName>
</protein>
<dbReference type="Pfam" id="PF10990">
    <property type="entry name" value="DUF2809"/>
    <property type="match status" value="1"/>
</dbReference>
<evidence type="ECO:0000313" key="2">
    <source>
        <dbReference type="EMBL" id="SDM26751.1"/>
    </source>
</evidence>
<dbReference type="EMBL" id="FNHH01000008">
    <property type="protein sequence ID" value="SDM26751.1"/>
    <property type="molecule type" value="Genomic_DNA"/>
</dbReference>